<evidence type="ECO:0000256" key="1">
    <source>
        <dbReference type="SAM" id="MobiDB-lite"/>
    </source>
</evidence>
<name>A0A212RR48_9PROT</name>
<dbReference type="PANTHER" id="PTHR13696">
    <property type="entry name" value="P-LOOP CONTAINING NUCLEOSIDE TRIPHOSPHATE HYDROLASE"/>
    <property type="match status" value="1"/>
</dbReference>
<dbReference type="CDD" id="cd02042">
    <property type="entry name" value="ParAB_family"/>
    <property type="match status" value="1"/>
</dbReference>
<keyword evidence="4" id="KW-1185">Reference proteome</keyword>
<feature type="domain" description="AAA" evidence="2">
    <location>
        <begin position="132"/>
        <end position="314"/>
    </location>
</feature>
<dbReference type="EMBL" id="FYEH01000012">
    <property type="protein sequence ID" value="SNB75019.1"/>
    <property type="molecule type" value="Genomic_DNA"/>
</dbReference>
<dbReference type="Proteomes" id="UP000197065">
    <property type="component" value="Unassembled WGS sequence"/>
</dbReference>
<evidence type="ECO:0000313" key="4">
    <source>
        <dbReference type="Proteomes" id="UP000197065"/>
    </source>
</evidence>
<evidence type="ECO:0000313" key="3">
    <source>
        <dbReference type="EMBL" id="SNB75019.1"/>
    </source>
</evidence>
<dbReference type="PANTHER" id="PTHR13696:SF52">
    <property type="entry name" value="PARA FAMILY PROTEIN CT_582"/>
    <property type="match status" value="1"/>
</dbReference>
<dbReference type="Pfam" id="PF13614">
    <property type="entry name" value="AAA_31"/>
    <property type="match status" value="1"/>
</dbReference>
<dbReference type="InterPro" id="IPR027417">
    <property type="entry name" value="P-loop_NTPase"/>
</dbReference>
<dbReference type="SUPFAM" id="SSF52540">
    <property type="entry name" value="P-loop containing nucleoside triphosphate hydrolases"/>
    <property type="match status" value="1"/>
</dbReference>
<sequence length="434" mass="47957">MAADPVDETVHKQAVPRGRKAEAPSPPLRARSEADTLGELTAQGERMIERLRRHAFLPERRKGLNIRFGVAEASALLGCSTNRIRMAEEDGRLPKPEIQDGRRLGYDIAALLNMREVLGASPRRGPEDEPVILAIQNFKGGVGKSTVTTHLAHYLAVTGYRVLVVDCDSQATTTTLFGFNPHFDVDRDQTLYPYLSIDPTQQDLAYAVQRTPWPNVDLIPSCLELFDVEYELAAASSTGQSVLAARFRKLKDGLRELAEDYDVVILDPPPALGTISLAVMQASNAVLVPLAATVPDFCSTVQFLSMMNQVLEQLRRADITVDYRFCRLLCSRHDTSNPGESMVLKIMEETFGPALMPTAILDSAEISHAAVRMMSVYELDKAIGSAKTHKRCRANLDEVNHQIETLIRRNWNRPRVNGASEALGMAAHEMPDVA</sequence>
<feature type="region of interest" description="Disordered" evidence="1">
    <location>
        <begin position="1"/>
        <end position="30"/>
    </location>
</feature>
<protein>
    <submittedName>
        <fullName evidence="3">Chromosome partitioning protein</fullName>
    </submittedName>
</protein>
<evidence type="ECO:0000259" key="2">
    <source>
        <dbReference type="Pfam" id="PF13614"/>
    </source>
</evidence>
<accession>A0A212RR48</accession>
<dbReference type="InterPro" id="IPR050678">
    <property type="entry name" value="DNA_Partitioning_ATPase"/>
</dbReference>
<dbReference type="OrthoDB" id="9777757at2"/>
<gene>
    <name evidence="3" type="ORF">SAMN07250955_11278</name>
</gene>
<dbReference type="AlphaFoldDB" id="A0A212RR48"/>
<dbReference type="Gene3D" id="3.40.50.300">
    <property type="entry name" value="P-loop containing nucleotide triphosphate hydrolases"/>
    <property type="match status" value="1"/>
</dbReference>
<organism evidence="3 4">
    <name type="scientific">Arboricoccus pini</name>
    <dbReference type="NCBI Taxonomy" id="1963835"/>
    <lineage>
        <taxon>Bacteria</taxon>
        <taxon>Pseudomonadati</taxon>
        <taxon>Pseudomonadota</taxon>
        <taxon>Alphaproteobacteria</taxon>
        <taxon>Geminicoccales</taxon>
        <taxon>Geminicoccaceae</taxon>
        <taxon>Arboricoccus</taxon>
    </lineage>
</organism>
<reference evidence="3 4" key="1">
    <citation type="submission" date="2017-06" db="EMBL/GenBank/DDBJ databases">
        <authorList>
            <person name="Kim H.J."/>
            <person name="Triplett B.A."/>
        </authorList>
    </citation>
    <scope>NUCLEOTIDE SEQUENCE [LARGE SCALE GENOMIC DNA]</scope>
    <source>
        <strain evidence="3 4">B29T1</strain>
    </source>
</reference>
<proteinExistence type="predicted"/>
<dbReference type="InterPro" id="IPR025669">
    <property type="entry name" value="AAA_dom"/>
</dbReference>